<protein>
    <submittedName>
        <fullName evidence="1">Uncharacterized protein</fullName>
    </submittedName>
</protein>
<proteinExistence type="predicted"/>
<organism evidence="1 2">
    <name type="scientific">Fusarium oxysporum f. sp. lycopersici (strain 4287 / CBS 123668 / FGSC 9935 / NRRL 34936)</name>
    <name type="common">Fusarium vascular wilt of tomato</name>
    <dbReference type="NCBI Taxonomy" id="426428"/>
    <lineage>
        <taxon>Eukaryota</taxon>
        <taxon>Fungi</taxon>
        <taxon>Dikarya</taxon>
        <taxon>Ascomycota</taxon>
        <taxon>Pezizomycotina</taxon>
        <taxon>Sordariomycetes</taxon>
        <taxon>Hypocreomycetidae</taxon>
        <taxon>Hypocreales</taxon>
        <taxon>Nectriaceae</taxon>
        <taxon>Fusarium</taxon>
        <taxon>Fusarium oxysporum species complex</taxon>
    </lineage>
</organism>
<reference evidence="1" key="2">
    <citation type="journal article" date="2010" name="Nature">
        <title>Comparative genomics reveals mobile pathogenicity chromosomes in Fusarium.</title>
        <authorList>
            <person name="Ma L.J."/>
            <person name="van der Does H.C."/>
            <person name="Borkovich K.A."/>
            <person name="Coleman J.J."/>
            <person name="Daboussi M.J."/>
            <person name="Di Pietro A."/>
            <person name="Dufresne M."/>
            <person name="Freitag M."/>
            <person name="Grabherr M."/>
            <person name="Henrissat B."/>
            <person name="Houterman P.M."/>
            <person name="Kang S."/>
            <person name="Shim W.B."/>
            <person name="Woloshuk C."/>
            <person name="Xie X."/>
            <person name="Xu J.R."/>
            <person name="Antoniw J."/>
            <person name="Baker S.E."/>
            <person name="Bluhm B.H."/>
            <person name="Breakspear A."/>
            <person name="Brown D.W."/>
            <person name="Butchko R.A."/>
            <person name="Chapman S."/>
            <person name="Coulson R."/>
            <person name="Coutinho P.M."/>
            <person name="Danchin E.G."/>
            <person name="Diener A."/>
            <person name="Gale L.R."/>
            <person name="Gardiner D.M."/>
            <person name="Goff S."/>
            <person name="Hammond-Kosack K.E."/>
            <person name="Hilburn K."/>
            <person name="Hua-Van A."/>
            <person name="Jonkers W."/>
            <person name="Kazan K."/>
            <person name="Kodira C.D."/>
            <person name="Koehrsen M."/>
            <person name="Kumar L."/>
            <person name="Lee Y.H."/>
            <person name="Li L."/>
            <person name="Manners J.M."/>
            <person name="Miranda-Saavedra D."/>
            <person name="Mukherjee M."/>
            <person name="Park G."/>
            <person name="Park J."/>
            <person name="Park S.Y."/>
            <person name="Proctor R.H."/>
            <person name="Regev A."/>
            <person name="Ruiz-Roldan M.C."/>
            <person name="Sain D."/>
            <person name="Sakthikumar S."/>
            <person name="Sykes S."/>
            <person name="Schwartz D.C."/>
            <person name="Turgeon B.G."/>
            <person name="Wapinski I."/>
            <person name="Yoder O."/>
            <person name="Young S."/>
            <person name="Zeng Q."/>
            <person name="Zhou S."/>
            <person name="Galagan J."/>
            <person name="Cuomo C.A."/>
            <person name="Kistler H.C."/>
            <person name="Rep M."/>
        </authorList>
    </citation>
    <scope>NUCLEOTIDE SEQUENCE [LARGE SCALE GENOMIC DNA]</scope>
    <source>
        <strain evidence="1">4287</strain>
    </source>
</reference>
<accession>A0A0J9WFR9</accession>
<evidence type="ECO:0000313" key="1">
    <source>
        <dbReference type="EMBL" id="KNA93761.1"/>
    </source>
</evidence>
<dbReference type="KEGG" id="fox:FOXG_17815"/>
<reference evidence="1" key="1">
    <citation type="submission" date="2007-04" db="EMBL/GenBank/DDBJ databases">
        <authorList>
            <consortium name="The Broad Institute Genome Sequencing Platform"/>
            <person name="Birren B."/>
            <person name="Lander E."/>
            <person name="Galagan J."/>
            <person name="Nusbaum C."/>
            <person name="Devon K."/>
            <person name="Ma L.-J."/>
            <person name="Jaffe D."/>
            <person name="Butler J."/>
            <person name="Alvarez P."/>
            <person name="Gnerre S."/>
            <person name="Grabherr M."/>
            <person name="Kleber M."/>
            <person name="Mauceli E."/>
            <person name="Brockman W."/>
            <person name="MacCallum I.A."/>
            <person name="Young S."/>
            <person name="LaButti K."/>
            <person name="DeCaprio D."/>
            <person name="Crawford M."/>
            <person name="Koehrsen M."/>
            <person name="Engels R."/>
            <person name="Montgomery P."/>
            <person name="Pearson M."/>
            <person name="Howarth C."/>
            <person name="Larson L."/>
            <person name="White J."/>
            <person name="O'Leary S."/>
            <person name="Kodira C."/>
            <person name="Zeng Q."/>
            <person name="Yandava C."/>
            <person name="Alvarado L."/>
            <person name="Kistler C."/>
            <person name="Shim W.-B."/>
            <person name="Kang S."/>
            <person name="Woloshuk C."/>
        </authorList>
    </citation>
    <scope>NUCLEOTIDE SEQUENCE</scope>
    <source>
        <strain evidence="1">4287</strain>
    </source>
</reference>
<name>A0A0J9WFR9_FUSO4</name>
<dbReference type="GeneID" id="28958521"/>
<dbReference type="RefSeq" id="XP_018231807.1">
    <property type="nucleotide sequence ID" value="XM_018397802.1"/>
</dbReference>
<dbReference type="AlphaFoldDB" id="A0A0J9WFR9"/>
<sequence>MQAGLYLSSKSPQLTWVFRFSPGQQFAVLRMTQRQRKLTDIFGEAVQEKRSSSFLYPKMGL</sequence>
<dbReference type="EMBL" id="DS231696">
    <property type="protein sequence ID" value="KNA93761.1"/>
    <property type="molecule type" value="Genomic_DNA"/>
</dbReference>
<dbReference type="VEuPathDB" id="FungiDB:FOXG_17815"/>
<evidence type="ECO:0000313" key="2">
    <source>
        <dbReference type="Proteomes" id="UP000009097"/>
    </source>
</evidence>
<gene>
    <name evidence="1" type="ORF">FOXG_17815</name>
</gene>
<dbReference type="Proteomes" id="UP000009097">
    <property type="component" value="Unassembled WGS sequence"/>
</dbReference>